<accession>A0ABT1LAB2</accession>
<dbReference type="RefSeq" id="WP_254740351.1">
    <property type="nucleotide sequence ID" value="NZ_JANCLU010000006.1"/>
</dbReference>
<dbReference type="InterPro" id="IPR058781">
    <property type="entry name" value="HH_AprE-like"/>
</dbReference>
<gene>
    <name evidence="6" type="ORF">NK718_07855</name>
</gene>
<evidence type="ECO:0000313" key="6">
    <source>
        <dbReference type="EMBL" id="MCP8938427.1"/>
    </source>
</evidence>
<keyword evidence="2" id="KW-0175">Coiled coil</keyword>
<evidence type="ECO:0000313" key="7">
    <source>
        <dbReference type="Proteomes" id="UP001205890"/>
    </source>
</evidence>
<evidence type="ECO:0000256" key="2">
    <source>
        <dbReference type="SAM" id="Coils"/>
    </source>
</evidence>
<dbReference type="InterPro" id="IPR019554">
    <property type="entry name" value="Soluble_ligand-bd"/>
</dbReference>
<feature type="domain" description="Soluble ligand binding" evidence="4">
    <location>
        <begin position="119"/>
        <end position="149"/>
    </location>
</feature>
<keyword evidence="7" id="KW-1185">Reference proteome</keyword>
<dbReference type="PROSITE" id="PS51257">
    <property type="entry name" value="PROKAR_LIPOPROTEIN"/>
    <property type="match status" value="1"/>
</dbReference>
<feature type="domain" description="Polysaccharide export protein N-terminal" evidence="3">
    <location>
        <begin position="39"/>
        <end position="113"/>
    </location>
</feature>
<organism evidence="6 7">
    <name type="scientific">Alsobacter ponti</name>
    <dbReference type="NCBI Taxonomy" id="2962936"/>
    <lineage>
        <taxon>Bacteria</taxon>
        <taxon>Pseudomonadati</taxon>
        <taxon>Pseudomonadota</taxon>
        <taxon>Alphaproteobacteria</taxon>
        <taxon>Hyphomicrobiales</taxon>
        <taxon>Alsobacteraceae</taxon>
        <taxon>Alsobacter</taxon>
    </lineage>
</organism>
<dbReference type="Gene3D" id="3.30.1950.10">
    <property type="entry name" value="wza like domain"/>
    <property type="match status" value="1"/>
</dbReference>
<evidence type="ECO:0000259" key="4">
    <source>
        <dbReference type="Pfam" id="PF10531"/>
    </source>
</evidence>
<comment type="caution">
    <text evidence="6">The sequence shown here is derived from an EMBL/GenBank/DDBJ whole genome shotgun (WGS) entry which is preliminary data.</text>
</comment>
<dbReference type="Pfam" id="PF25994">
    <property type="entry name" value="HH_AprE"/>
    <property type="match status" value="1"/>
</dbReference>
<protein>
    <submittedName>
        <fullName evidence="6">Polysaccharide export protein</fullName>
    </submittedName>
</protein>
<dbReference type="Gene3D" id="3.10.560.10">
    <property type="entry name" value="Outer membrane lipoprotein wza domain like"/>
    <property type="match status" value="1"/>
</dbReference>
<reference evidence="6 7" key="1">
    <citation type="submission" date="2022-07" db="EMBL/GenBank/DDBJ databases">
        <authorList>
            <person name="Li W.-J."/>
            <person name="Deng Q.-Q."/>
        </authorList>
    </citation>
    <scope>NUCLEOTIDE SEQUENCE [LARGE SCALE GENOMIC DNA]</scope>
    <source>
        <strain evidence="6 7">SYSU M60028</strain>
    </source>
</reference>
<dbReference type="EMBL" id="JANCLU010000006">
    <property type="protein sequence ID" value="MCP8938427.1"/>
    <property type="molecule type" value="Genomic_DNA"/>
</dbReference>
<dbReference type="InterPro" id="IPR003715">
    <property type="entry name" value="Poly_export_N"/>
</dbReference>
<proteinExistence type="predicted"/>
<evidence type="ECO:0000259" key="5">
    <source>
        <dbReference type="Pfam" id="PF25994"/>
    </source>
</evidence>
<name>A0ABT1LAB2_9HYPH</name>
<dbReference type="Proteomes" id="UP001205890">
    <property type="component" value="Unassembled WGS sequence"/>
</dbReference>
<feature type="domain" description="AprE-like long alpha-helical hairpin" evidence="5">
    <location>
        <begin position="167"/>
        <end position="355"/>
    </location>
</feature>
<dbReference type="PANTHER" id="PTHR33619:SF3">
    <property type="entry name" value="POLYSACCHARIDE EXPORT PROTEIN GFCE-RELATED"/>
    <property type="match status" value="1"/>
</dbReference>
<sequence length="419" mass="45721">MSTGQRGQRRPFEARGLRGLALALLAVLALACIPVRALAADYLLDSGDVLEISVFGMQEFKRRSTIDVDGNISMPLIGEVKASSHTLAEVRAKLKELLASNDAIRSSDVLVELVEHRPFYISGDVARAGAYPFRPSMTVRHAIALAGGYDNNRFKVENPLLMATDLRGQYEALWTDFAKRDARVRRLQAELDGKDSIDAGDLRGVPISAAVVEQIAKLENEALKLRTENQHREQAHLDRSVELADGQLAAIAAGAKNDDESLKIQMAEIGRVAELNQKGLAAANRLLDEQRTAMLLRSRQQENAARASAAELAKQDLARKSVRLAEDRRAALTEELQDALVEKAKVAAQLQSVGDKLLYSGALKAELSRTGQARSDITIFRTVDGQQATIPANEATPVMPGDVIEVLTKFDFLVATPRQ</sequence>
<evidence type="ECO:0000259" key="3">
    <source>
        <dbReference type="Pfam" id="PF02563"/>
    </source>
</evidence>
<feature type="coiled-coil region" evidence="2">
    <location>
        <begin position="208"/>
        <end position="235"/>
    </location>
</feature>
<dbReference type="InterPro" id="IPR049712">
    <property type="entry name" value="Poly_export"/>
</dbReference>
<keyword evidence="1" id="KW-0732">Signal</keyword>
<dbReference type="Pfam" id="PF02563">
    <property type="entry name" value="Poly_export"/>
    <property type="match status" value="1"/>
</dbReference>
<dbReference type="PANTHER" id="PTHR33619">
    <property type="entry name" value="POLYSACCHARIDE EXPORT PROTEIN GFCE-RELATED"/>
    <property type="match status" value="1"/>
</dbReference>
<feature type="coiled-coil region" evidence="2">
    <location>
        <begin position="322"/>
        <end position="349"/>
    </location>
</feature>
<evidence type="ECO:0000256" key="1">
    <source>
        <dbReference type="ARBA" id="ARBA00022729"/>
    </source>
</evidence>
<dbReference type="Pfam" id="PF10531">
    <property type="entry name" value="SLBB"/>
    <property type="match status" value="1"/>
</dbReference>